<dbReference type="CDD" id="cd11454">
    <property type="entry name" value="bHLH_AtIND_like"/>
    <property type="match status" value="1"/>
</dbReference>
<protein>
    <submittedName>
        <fullName evidence="8">Transcription factor bHLH84</fullName>
    </submittedName>
</protein>
<dbReference type="Pfam" id="PF00010">
    <property type="entry name" value="HLH"/>
    <property type="match status" value="1"/>
</dbReference>
<accession>A0A3L6DIP4</accession>
<dbReference type="SUPFAM" id="SSF47459">
    <property type="entry name" value="HLH, helix-loop-helix DNA-binding domain"/>
    <property type="match status" value="1"/>
</dbReference>
<dbReference type="PROSITE" id="PS50888">
    <property type="entry name" value="BHLH"/>
    <property type="match status" value="1"/>
</dbReference>
<dbReference type="FunFam" id="4.10.280.10:FF:000022">
    <property type="entry name" value="Basic helix-loop-helix transcription factor"/>
    <property type="match status" value="1"/>
</dbReference>
<dbReference type="InterPro" id="IPR011598">
    <property type="entry name" value="bHLH_dom"/>
</dbReference>
<keyword evidence="4" id="KW-0238">DNA-binding</keyword>
<name>A0A3L6DIP4_MAIZE</name>
<dbReference type="GO" id="GO:0003700">
    <property type="term" value="F:DNA-binding transcription factor activity"/>
    <property type="evidence" value="ECO:0007669"/>
    <property type="project" value="InterPro"/>
</dbReference>
<dbReference type="InterPro" id="IPR036638">
    <property type="entry name" value="HLH_DNA-bd_sf"/>
</dbReference>
<keyword evidence="6" id="KW-0539">Nucleus</keyword>
<dbReference type="PANTHER" id="PTHR45914">
    <property type="entry name" value="TRANSCRIPTION FACTOR HEC3-RELATED"/>
    <property type="match status" value="1"/>
</dbReference>
<dbReference type="SMART" id="SM00353">
    <property type="entry name" value="HLH"/>
    <property type="match status" value="1"/>
</dbReference>
<reference evidence="8 9" key="1">
    <citation type="journal article" date="2018" name="Nat. Genet.">
        <title>Extensive intraspecific gene order and gene structural variations between Mo17 and other maize genomes.</title>
        <authorList>
            <person name="Sun S."/>
            <person name="Zhou Y."/>
            <person name="Chen J."/>
            <person name="Shi J."/>
            <person name="Zhao H."/>
            <person name="Zhao H."/>
            <person name="Song W."/>
            <person name="Zhang M."/>
            <person name="Cui Y."/>
            <person name="Dong X."/>
            <person name="Liu H."/>
            <person name="Ma X."/>
            <person name="Jiao Y."/>
            <person name="Wang B."/>
            <person name="Wei X."/>
            <person name="Stein J.C."/>
            <person name="Glaubitz J.C."/>
            <person name="Lu F."/>
            <person name="Yu G."/>
            <person name="Liang C."/>
            <person name="Fengler K."/>
            <person name="Li B."/>
            <person name="Rafalski A."/>
            <person name="Schnable P.S."/>
            <person name="Ware D.H."/>
            <person name="Buckler E.S."/>
            <person name="Lai J."/>
        </authorList>
    </citation>
    <scope>NUCLEOTIDE SEQUENCE [LARGE SCALE GENOMIC DNA]</scope>
    <source>
        <strain evidence="9">cv. Missouri 17</strain>
        <tissue evidence="8">Seedling</tissue>
    </source>
</reference>
<dbReference type="Gene3D" id="4.10.280.10">
    <property type="entry name" value="Helix-loop-helix DNA-binding domain"/>
    <property type="match status" value="1"/>
</dbReference>
<evidence type="ECO:0000256" key="6">
    <source>
        <dbReference type="ARBA" id="ARBA00023242"/>
    </source>
</evidence>
<dbReference type="AlphaFoldDB" id="A0A3L6DIP4"/>
<dbReference type="ExpressionAtlas" id="A0A3L6DIP4">
    <property type="expression patterns" value="baseline and differential"/>
</dbReference>
<evidence type="ECO:0000256" key="1">
    <source>
        <dbReference type="ARBA" id="ARBA00004123"/>
    </source>
</evidence>
<comment type="caution">
    <text evidence="8">The sequence shown here is derived from an EMBL/GenBank/DDBJ whole genome shotgun (WGS) entry which is preliminary data.</text>
</comment>
<dbReference type="GO" id="GO:0003677">
    <property type="term" value="F:DNA binding"/>
    <property type="evidence" value="ECO:0007669"/>
    <property type="project" value="UniProtKB-KW"/>
</dbReference>
<evidence type="ECO:0000256" key="5">
    <source>
        <dbReference type="ARBA" id="ARBA00023163"/>
    </source>
</evidence>
<feature type="domain" description="BHLH" evidence="7">
    <location>
        <begin position="131"/>
        <end position="180"/>
    </location>
</feature>
<evidence type="ECO:0000256" key="2">
    <source>
        <dbReference type="ARBA" id="ARBA00005510"/>
    </source>
</evidence>
<evidence type="ECO:0000256" key="4">
    <source>
        <dbReference type="ARBA" id="ARBA00023125"/>
    </source>
</evidence>
<dbReference type="GO" id="GO:0046983">
    <property type="term" value="F:protein dimerization activity"/>
    <property type="evidence" value="ECO:0007669"/>
    <property type="project" value="InterPro"/>
</dbReference>
<keyword evidence="5" id="KW-0804">Transcription</keyword>
<keyword evidence="3" id="KW-0805">Transcription regulation</keyword>
<evidence type="ECO:0000259" key="7">
    <source>
        <dbReference type="PROSITE" id="PS50888"/>
    </source>
</evidence>
<gene>
    <name evidence="8" type="primary">BHLH84_1</name>
    <name evidence="8" type="ORF">Zm00014a_012288</name>
</gene>
<organism evidence="8 9">
    <name type="scientific">Zea mays</name>
    <name type="common">Maize</name>
    <dbReference type="NCBI Taxonomy" id="4577"/>
    <lineage>
        <taxon>Eukaryota</taxon>
        <taxon>Viridiplantae</taxon>
        <taxon>Streptophyta</taxon>
        <taxon>Embryophyta</taxon>
        <taxon>Tracheophyta</taxon>
        <taxon>Spermatophyta</taxon>
        <taxon>Magnoliopsida</taxon>
        <taxon>Liliopsida</taxon>
        <taxon>Poales</taxon>
        <taxon>Poaceae</taxon>
        <taxon>PACMAD clade</taxon>
        <taxon>Panicoideae</taxon>
        <taxon>Andropogonodae</taxon>
        <taxon>Andropogoneae</taxon>
        <taxon>Tripsacinae</taxon>
        <taxon>Zea</taxon>
    </lineage>
</organism>
<dbReference type="GO" id="GO:0005634">
    <property type="term" value="C:nucleus"/>
    <property type="evidence" value="ECO:0007669"/>
    <property type="project" value="UniProtKB-SubCell"/>
</dbReference>
<evidence type="ECO:0000313" key="9">
    <source>
        <dbReference type="Proteomes" id="UP000251960"/>
    </source>
</evidence>
<comment type="subcellular location">
    <subcellularLocation>
        <location evidence="1">Nucleus</location>
    </subcellularLocation>
</comment>
<dbReference type="Proteomes" id="UP000251960">
    <property type="component" value="Chromosome 8"/>
</dbReference>
<dbReference type="EMBL" id="NCVQ01000009">
    <property type="protein sequence ID" value="PWZ08485.1"/>
    <property type="molecule type" value="Genomic_DNA"/>
</dbReference>
<proteinExistence type="inferred from homology"/>
<evidence type="ECO:0000256" key="3">
    <source>
        <dbReference type="ARBA" id="ARBA00023015"/>
    </source>
</evidence>
<dbReference type="InterPro" id="IPR045843">
    <property type="entry name" value="IND-like"/>
</dbReference>
<sequence length="197" mass="22042">MEATSNTRLALGILVADSVVPVGEKVTSKLFQISCSADVIIVQAPQRDGRCNLYGNHPATERPNRNHMLLYLWCPCYWPKPRAVLAPKPSGKEPSPRMVLMAPSSEDDSAGACEEPIVLKQITISRGPRRSSKDSKSLYAKRRRERINEKLRTLQQLIPNGTKVDMSTMLEEAVQYVKFLQLQIKVVLCVLSPVRLT</sequence>
<evidence type="ECO:0000313" key="8">
    <source>
        <dbReference type="EMBL" id="PWZ08485.1"/>
    </source>
</evidence>
<comment type="similarity">
    <text evidence="2">Belongs to the bHLH protein family.</text>
</comment>
<dbReference type="PANTHER" id="PTHR45914:SF60">
    <property type="entry name" value="TRANSCRIPTION FACTOR RSL2-LIKE"/>
    <property type="match status" value="1"/>
</dbReference>